<sequence>MTTQENPRFIDFGPGMPLELGKKQNIVNQPPFNEMAGTIALPGNFFVGKDHMAGLGAFMRCVVLEPHHWANVWNTPPLTHLAPHINLTYHNKTSLELIHQSAVRFIDSFPYLMQYLREYWKTGGAQYDVWGYPLPLNPSTKIVIPRFTFAAYQSEKRGDPWFGLEDESPGLETAESLQKRLATMRQQGANKRFRVLKSISGNQG</sequence>
<name>A0A1F6BFI4_9BACT</name>
<protein>
    <submittedName>
        <fullName evidence="1">Uncharacterized protein</fullName>
    </submittedName>
</protein>
<dbReference type="Proteomes" id="UP000176186">
    <property type="component" value="Unassembled WGS sequence"/>
</dbReference>
<dbReference type="EMBL" id="MFKE01000011">
    <property type="protein sequence ID" value="OGG35628.1"/>
    <property type="molecule type" value="Genomic_DNA"/>
</dbReference>
<comment type="caution">
    <text evidence="1">The sequence shown here is derived from an EMBL/GenBank/DDBJ whole genome shotgun (WGS) entry which is preliminary data.</text>
</comment>
<proteinExistence type="predicted"/>
<reference evidence="1 2" key="1">
    <citation type="journal article" date="2016" name="Nat. Commun.">
        <title>Thousands of microbial genomes shed light on interconnected biogeochemical processes in an aquifer system.</title>
        <authorList>
            <person name="Anantharaman K."/>
            <person name="Brown C.T."/>
            <person name="Hug L.A."/>
            <person name="Sharon I."/>
            <person name="Castelle C.J."/>
            <person name="Probst A.J."/>
            <person name="Thomas B.C."/>
            <person name="Singh A."/>
            <person name="Wilkins M.J."/>
            <person name="Karaoz U."/>
            <person name="Brodie E.L."/>
            <person name="Williams K.H."/>
            <person name="Hubbard S.S."/>
            <person name="Banfield J.F."/>
        </authorList>
    </citation>
    <scope>NUCLEOTIDE SEQUENCE [LARGE SCALE GENOMIC DNA]</scope>
</reference>
<accession>A0A1F6BFI4</accession>
<dbReference type="AlphaFoldDB" id="A0A1F6BFI4"/>
<evidence type="ECO:0000313" key="1">
    <source>
        <dbReference type="EMBL" id="OGG35628.1"/>
    </source>
</evidence>
<organism evidence="1 2">
    <name type="scientific">Candidatus Gottesmanbacteria bacterium RIFOXYB1_FULL_47_11</name>
    <dbReference type="NCBI Taxonomy" id="1798401"/>
    <lineage>
        <taxon>Bacteria</taxon>
        <taxon>Candidatus Gottesmaniibacteriota</taxon>
    </lineage>
</organism>
<evidence type="ECO:0000313" key="2">
    <source>
        <dbReference type="Proteomes" id="UP000176186"/>
    </source>
</evidence>
<gene>
    <name evidence="1" type="ORF">A2363_05150</name>
</gene>